<dbReference type="RefSeq" id="XP_062806394.1">
    <property type="nucleotide sequence ID" value="XM_062943310.1"/>
</dbReference>
<organism evidence="1 2">
    <name type="scientific">Podospora pseudoanserina</name>
    <dbReference type="NCBI Taxonomy" id="2609844"/>
    <lineage>
        <taxon>Eukaryota</taxon>
        <taxon>Fungi</taxon>
        <taxon>Dikarya</taxon>
        <taxon>Ascomycota</taxon>
        <taxon>Pezizomycotina</taxon>
        <taxon>Sordariomycetes</taxon>
        <taxon>Sordariomycetidae</taxon>
        <taxon>Sordariales</taxon>
        <taxon>Podosporaceae</taxon>
        <taxon>Podospora</taxon>
    </lineage>
</organism>
<accession>A0ABR0IRZ1</accession>
<dbReference type="EMBL" id="JAFFHC010000001">
    <property type="protein sequence ID" value="KAK4682924.1"/>
    <property type="molecule type" value="Genomic_DNA"/>
</dbReference>
<evidence type="ECO:0000313" key="2">
    <source>
        <dbReference type="Proteomes" id="UP001323617"/>
    </source>
</evidence>
<evidence type="ECO:0000313" key="1">
    <source>
        <dbReference type="EMBL" id="KAK4682924.1"/>
    </source>
</evidence>
<comment type="caution">
    <text evidence="1">The sequence shown here is derived from an EMBL/GenBank/DDBJ whole genome shotgun (WGS) entry which is preliminary data.</text>
</comment>
<gene>
    <name evidence="1" type="ORF">QC764_120470</name>
</gene>
<protein>
    <recommendedName>
        <fullName evidence="3">RRM domain-containing protein</fullName>
    </recommendedName>
</protein>
<reference evidence="1 2" key="1">
    <citation type="journal article" date="2023" name="bioRxiv">
        <title>High-quality genome assemblies of four members of thePodospora anserinaspecies complex.</title>
        <authorList>
            <person name="Ament-Velasquez S.L."/>
            <person name="Vogan A.A."/>
            <person name="Wallerman O."/>
            <person name="Hartmann F."/>
            <person name="Gautier V."/>
            <person name="Silar P."/>
            <person name="Giraud T."/>
            <person name="Johannesson H."/>
        </authorList>
    </citation>
    <scope>NUCLEOTIDE SEQUENCE [LARGE SCALE GENOMIC DNA]</scope>
    <source>
        <strain evidence="1 2">CBS 124.78</strain>
    </source>
</reference>
<evidence type="ECO:0008006" key="3">
    <source>
        <dbReference type="Google" id="ProtNLM"/>
    </source>
</evidence>
<sequence>MAISSPPADPPPVWVRAGDPAGGPFYILVSNLPDQTDAREFRNFVFSILHKKSEVFVGIQGEQKNKGWVRIIGFSQFENCKRWLAITYYRGRPIKVDDPGYRTGGTGAVQIVKPFDRDRDLIVTHEDALALNKPPGVPAPARNYTLESAALGYQAAAVPRNAGAMMQPGPYGVASWMGQSQPQQHPQHQHLQAQLNPQQQPVTSMTATWGQQAQVALYQGQPQVAHAAQPQPAHSGYYSQQALQGHLQAWSHPQQQQQLQQQQQSPISLEAQAAFQLQQAAWSQPHLYAVPSIPQPYFQPVQPGMVAGMPYWGFPQMPAYYGPQAQQPASNEAAQAQAQAQAHAQWVYQQQQFQMAYAGMFQAAQQQQQVQHSQVGLLSPSHPPLLIL</sequence>
<proteinExistence type="predicted"/>
<name>A0ABR0IRZ1_9PEZI</name>
<keyword evidence="2" id="KW-1185">Reference proteome</keyword>
<dbReference type="GeneID" id="87964175"/>
<dbReference type="Proteomes" id="UP001323617">
    <property type="component" value="Unassembled WGS sequence"/>
</dbReference>